<dbReference type="Pfam" id="PF06296">
    <property type="entry name" value="RelE"/>
    <property type="match status" value="1"/>
</dbReference>
<evidence type="ECO:0000313" key="1">
    <source>
        <dbReference type="EMBL" id="MFM1346290.1"/>
    </source>
</evidence>
<proteinExistence type="predicted"/>
<dbReference type="EMBL" id="JBBEST010000001">
    <property type="protein sequence ID" value="MFM1346290.1"/>
    <property type="molecule type" value="Genomic_DNA"/>
</dbReference>
<dbReference type="InterPro" id="IPR009387">
    <property type="entry name" value="HigB-2"/>
</dbReference>
<reference evidence="1 2" key="1">
    <citation type="journal article" date="2024" name="Infect. Genet. Evol.">
        <title>Characteristics and comparative genome analysis of Yersinia enterocolitica and related species associated with human infections in Switzerland 2019-2023.</title>
        <authorList>
            <person name="Stevens M.J.A."/>
            <person name="Horlbog J.A."/>
            <person name="Diethelm A."/>
            <person name="Stephan R."/>
            <person name="Nuesch-Inderbinen M."/>
        </authorList>
    </citation>
    <scope>NUCLEOTIDE SEQUENCE [LARGE SCALE GENOMIC DNA]</scope>
    <source>
        <strain evidence="1 2">N20-0302</strain>
    </source>
</reference>
<sequence length="123" mass="13948">MTDIFLSQGFTSFIRKEGIADQDIKDAVSEMDKGLIDVTLGNGLYKKRIARKGQGKRGSYRVIVAFRSGKNVFLLYGFTKNERDNITIKELLAFRALAKVYFNFTEGDLQTLVASNKLRKVCR</sequence>
<organism evidence="1 2">
    <name type="scientific">Yersinia proxima</name>
    <dbReference type="NCBI Taxonomy" id="2890316"/>
    <lineage>
        <taxon>Bacteria</taxon>
        <taxon>Pseudomonadati</taxon>
        <taxon>Pseudomonadota</taxon>
        <taxon>Gammaproteobacteria</taxon>
        <taxon>Enterobacterales</taxon>
        <taxon>Yersiniaceae</taxon>
        <taxon>Yersinia</taxon>
    </lineage>
</organism>
<protein>
    <submittedName>
        <fullName evidence="1">Type II toxin-antitoxin system RelE/ParE family toxin</fullName>
    </submittedName>
</protein>
<keyword evidence="2" id="KW-1185">Reference proteome</keyword>
<accession>A0ABW9EWY4</accession>
<dbReference type="PIRSF" id="PIRSF018634">
    <property type="entry name" value="UCP018634"/>
    <property type="match status" value="1"/>
</dbReference>
<gene>
    <name evidence="1" type="ORF">WFP14_06940</name>
</gene>
<dbReference type="RefSeq" id="WP_050075118.1">
    <property type="nucleotide sequence ID" value="NZ_CABHYU010000145.1"/>
</dbReference>
<name>A0ABW9EWY4_9GAMM</name>
<evidence type="ECO:0000313" key="2">
    <source>
        <dbReference type="Proteomes" id="UP001629523"/>
    </source>
</evidence>
<dbReference type="Proteomes" id="UP001629523">
    <property type="component" value="Unassembled WGS sequence"/>
</dbReference>
<comment type="caution">
    <text evidence="1">The sequence shown here is derived from an EMBL/GenBank/DDBJ whole genome shotgun (WGS) entry which is preliminary data.</text>
</comment>